<comment type="similarity">
    <text evidence="2">Belongs to the PsaD family.</text>
</comment>
<organism evidence="7 8">
    <name type="scientific">Populus euphratica</name>
    <name type="common">Euphrates poplar</name>
    <dbReference type="NCBI Taxonomy" id="75702"/>
    <lineage>
        <taxon>Eukaryota</taxon>
        <taxon>Viridiplantae</taxon>
        <taxon>Streptophyta</taxon>
        <taxon>Embryophyta</taxon>
        <taxon>Tracheophyta</taxon>
        <taxon>Spermatophyta</taxon>
        <taxon>Magnoliopsida</taxon>
        <taxon>eudicotyledons</taxon>
        <taxon>Gunneridae</taxon>
        <taxon>Pentapetalae</taxon>
        <taxon>rosids</taxon>
        <taxon>fabids</taxon>
        <taxon>Malpighiales</taxon>
        <taxon>Salicaceae</taxon>
        <taxon>Saliceae</taxon>
        <taxon>Populus</taxon>
    </lineage>
</organism>
<accession>A0AAJ6UJR7</accession>
<sequence length="119" mass="13296">MVNGGGVHKAPGLDHNQVSSLHHRHPKIQQASSGSMETSLVILIHSHASQLFHDSRSLRVSVAEEKTEVPKKEAPVCFSAGPKHSLITNLWWYSGELLRKAPFEEFYVITLDSPKEQIF</sequence>
<dbReference type="RefSeq" id="XP_011030700.1">
    <property type="nucleotide sequence ID" value="XM_011032398.1"/>
</dbReference>
<dbReference type="GeneID" id="105130065"/>
<dbReference type="KEGG" id="peu:105130065"/>
<evidence type="ECO:0000313" key="7">
    <source>
        <dbReference type="Proteomes" id="UP000694918"/>
    </source>
</evidence>
<evidence type="ECO:0000256" key="6">
    <source>
        <dbReference type="SAM" id="MobiDB-lite"/>
    </source>
</evidence>
<evidence type="ECO:0000256" key="5">
    <source>
        <dbReference type="ARBA" id="ARBA00025555"/>
    </source>
</evidence>
<reference evidence="8" key="1">
    <citation type="submission" date="2025-08" db="UniProtKB">
        <authorList>
            <consortium name="RefSeq"/>
        </authorList>
    </citation>
    <scope>IDENTIFICATION</scope>
</reference>
<protein>
    <submittedName>
        <fullName evidence="8">Photosystem I reaction center subunit II-2, chloroplastic-like</fullName>
    </submittedName>
</protein>
<keyword evidence="4" id="KW-0603">Photosystem I</keyword>
<evidence type="ECO:0000256" key="3">
    <source>
        <dbReference type="ARBA" id="ARBA00022531"/>
    </source>
</evidence>
<comment type="function">
    <text evidence="5">PsaD can form complexes with ferredoxin and ferredoxin-oxidoreductase in photosystem I (PS I) reaction center. PSAD may encode the ferredoxin-docking protein.</text>
</comment>
<comment type="subcellular location">
    <subcellularLocation>
        <location evidence="1">Plastid</location>
        <location evidence="1">Chloroplast thylakoid membrane</location>
        <topology evidence="1">Peripheral membrane protein</topology>
        <orientation evidence="1">Stromal side</orientation>
    </subcellularLocation>
</comment>
<dbReference type="Proteomes" id="UP000694918">
    <property type="component" value="Unplaced"/>
</dbReference>
<evidence type="ECO:0000256" key="4">
    <source>
        <dbReference type="ARBA" id="ARBA00022836"/>
    </source>
</evidence>
<proteinExistence type="inferred from homology"/>
<dbReference type="GO" id="GO:0009538">
    <property type="term" value="C:photosystem I reaction center"/>
    <property type="evidence" value="ECO:0007669"/>
    <property type="project" value="InterPro"/>
</dbReference>
<dbReference type="PANTHER" id="PTHR31982:SF6">
    <property type="entry name" value="PHOTOSYSTEM I REACTION CENTER SUBUNIT II-1, CHLOROPLASTIC-RELATED"/>
    <property type="match status" value="1"/>
</dbReference>
<evidence type="ECO:0000256" key="2">
    <source>
        <dbReference type="ARBA" id="ARBA00009926"/>
    </source>
</evidence>
<keyword evidence="7" id="KW-1185">Reference proteome</keyword>
<dbReference type="InterPro" id="IPR003685">
    <property type="entry name" value="PsaD"/>
</dbReference>
<dbReference type="AlphaFoldDB" id="A0AAJ6UJR7"/>
<dbReference type="PANTHER" id="PTHR31982">
    <property type="entry name" value="PHOTOSYSTEM I REACTION CENTER SUBUNIT II-1, CHLOROPLASTIC-RELATED"/>
    <property type="match status" value="1"/>
</dbReference>
<evidence type="ECO:0000256" key="1">
    <source>
        <dbReference type="ARBA" id="ARBA00004185"/>
    </source>
</evidence>
<evidence type="ECO:0000313" key="8">
    <source>
        <dbReference type="RefSeq" id="XP_011030700.1"/>
    </source>
</evidence>
<feature type="region of interest" description="Disordered" evidence="6">
    <location>
        <begin position="1"/>
        <end position="32"/>
    </location>
</feature>
<dbReference type="InterPro" id="IPR036579">
    <property type="entry name" value="PsaD_sf"/>
</dbReference>
<dbReference type="SUPFAM" id="SSF64234">
    <property type="entry name" value="Photosystem I subunit PsaD"/>
    <property type="match status" value="1"/>
</dbReference>
<name>A0AAJ6UJR7_POPEU</name>
<gene>
    <name evidence="8" type="primary">LOC105130065</name>
</gene>
<dbReference type="GO" id="GO:0015979">
    <property type="term" value="P:photosynthesis"/>
    <property type="evidence" value="ECO:0007669"/>
    <property type="project" value="UniProtKB-KW"/>
</dbReference>
<dbReference type="GO" id="GO:0009535">
    <property type="term" value="C:chloroplast thylakoid membrane"/>
    <property type="evidence" value="ECO:0007669"/>
    <property type="project" value="UniProtKB-SubCell"/>
</dbReference>
<keyword evidence="3" id="KW-0602">Photosynthesis</keyword>